<dbReference type="EMBL" id="CP006696">
    <property type="protein sequence ID" value="AIC11434.1"/>
    <property type="molecule type" value="Genomic_DNA"/>
</dbReference>
<proteinExistence type="predicted"/>
<dbReference type="KEGG" id="xfs:D934_09225"/>
<dbReference type="RefSeq" id="WP_042836558.1">
    <property type="nucleotide sequence ID" value="NZ_CP006696.1"/>
</dbReference>
<evidence type="ECO:0000256" key="1">
    <source>
        <dbReference type="SAM" id="MobiDB-lite"/>
    </source>
</evidence>
<dbReference type="Proteomes" id="UP000027215">
    <property type="component" value="Chromosome"/>
</dbReference>
<reference evidence="2 3" key="1">
    <citation type="submission" date="2013-08" db="EMBL/GenBank/DDBJ databases">
        <authorList>
            <person name="Stouthamer R."/>
            <person name="Nunney L."/>
        </authorList>
    </citation>
    <scope>NUCLEOTIDE SEQUENCE [LARGE SCALE GENOMIC DNA]</scope>
    <source>
        <strain evidence="3">ann-1</strain>
    </source>
</reference>
<organism evidence="2 3">
    <name type="scientific">Xylella fastidiosa subsp. sandyi Ann-1</name>
    <dbReference type="NCBI Taxonomy" id="155920"/>
    <lineage>
        <taxon>Bacteria</taxon>
        <taxon>Pseudomonadati</taxon>
        <taxon>Pseudomonadota</taxon>
        <taxon>Gammaproteobacteria</taxon>
        <taxon>Lysobacterales</taxon>
        <taxon>Lysobacteraceae</taxon>
        <taxon>Xylella</taxon>
    </lineage>
</organism>
<dbReference type="PATRIC" id="fig|155920.8.peg.2149"/>
<name>A0A060H3V6_XYLFS</name>
<dbReference type="AlphaFoldDB" id="A0A060H3V6"/>
<accession>A0A060H3V6</accession>
<feature type="region of interest" description="Disordered" evidence="1">
    <location>
        <begin position="1"/>
        <end position="20"/>
    </location>
</feature>
<gene>
    <name evidence="2" type="ORF">D934_09225</name>
</gene>
<sequence length="100" mass="11334">MLNEQSEVSAASEVSVTDQADSCVQSKSVYKFLTALEVLNETLRDAFDYQSNLSQYFKAFNIQMFEERLVILDGISDALSTVRSIIRHVECVRDALVRHV</sequence>
<evidence type="ECO:0000313" key="3">
    <source>
        <dbReference type="Proteomes" id="UP000027215"/>
    </source>
</evidence>
<feature type="compositionally biased region" description="Low complexity" evidence="1">
    <location>
        <begin position="1"/>
        <end position="16"/>
    </location>
</feature>
<protein>
    <submittedName>
        <fullName evidence="2">Uncharacterized protein</fullName>
    </submittedName>
</protein>
<evidence type="ECO:0000313" key="2">
    <source>
        <dbReference type="EMBL" id="AIC11434.1"/>
    </source>
</evidence>
<dbReference type="HOGENOM" id="CLU_2345974_0_0_6"/>